<evidence type="ECO:0000313" key="2">
    <source>
        <dbReference type="Proteomes" id="UP001237642"/>
    </source>
</evidence>
<sequence>MYLDLGDALTWDETPFVVEFSDIIDDSFMESLNDSFVDLSSQLRLSLMASAGRGYKRTFYQAQDIVTVGLTRVEVAAENVRTIKFMRVMWRAQFTDTHGYQNNKICTSHYDGVNVKV</sequence>
<organism evidence="1 2">
    <name type="scientific">Heracleum sosnowskyi</name>
    <dbReference type="NCBI Taxonomy" id="360622"/>
    <lineage>
        <taxon>Eukaryota</taxon>
        <taxon>Viridiplantae</taxon>
        <taxon>Streptophyta</taxon>
        <taxon>Embryophyta</taxon>
        <taxon>Tracheophyta</taxon>
        <taxon>Spermatophyta</taxon>
        <taxon>Magnoliopsida</taxon>
        <taxon>eudicotyledons</taxon>
        <taxon>Gunneridae</taxon>
        <taxon>Pentapetalae</taxon>
        <taxon>asterids</taxon>
        <taxon>campanulids</taxon>
        <taxon>Apiales</taxon>
        <taxon>Apiaceae</taxon>
        <taxon>Apioideae</taxon>
        <taxon>apioid superclade</taxon>
        <taxon>Tordylieae</taxon>
        <taxon>Tordyliinae</taxon>
        <taxon>Heracleum</taxon>
    </lineage>
</organism>
<gene>
    <name evidence="1" type="ORF">POM88_002737</name>
</gene>
<evidence type="ECO:0000313" key="1">
    <source>
        <dbReference type="EMBL" id="KAK1403132.1"/>
    </source>
</evidence>
<accession>A0AAD8JF02</accession>
<name>A0AAD8JF02_9APIA</name>
<keyword evidence="2" id="KW-1185">Reference proteome</keyword>
<dbReference type="AlphaFoldDB" id="A0AAD8JF02"/>
<reference evidence="1" key="1">
    <citation type="submission" date="2023-02" db="EMBL/GenBank/DDBJ databases">
        <title>Genome of toxic invasive species Heracleum sosnowskyi carries increased number of genes despite the absence of recent whole-genome duplications.</title>
        <authorList>
            <person name="Schelkunov M."/>
            <person name="Shtratnikova V."/>
            <person name="Makarenko M."/>
            <person name="Klepikova A."/>
            <person name="Omelchenko D."/>
            <person name="Novikova G."/>
            <person name="Obukhova E."/>
            <person name="Bogdanov V."/>
            <person name="Penin A."/>
            <person name="Logacheva M."/>
        </authorList>
    </citation>
    <scope>NUCLEOTIDE SEQUENCE</scope>
    <source>
        <strain evidence="1">Hsosn_3</strain>
        <tissue evidence="1">Leaf</tissue>
    </source>
</reference>
<comment type="caution">
    <text evidence="1">The sequence shown here is derived from an EMBL/GenBank/DDBJ whole genome shotgun (WGS) entry which is preliminary data.</text>
</comment>
<dbReference type="EMBL" id="JAUIZM010000001">
    <property type="protein sequence ID" value="KAK1403132.1"/>
    <property type="molecule type" value="Genomic_DNA"/>
</dbReference>
<proteinExistence type="predicted"/>
<protein>
    <submittedName>
        <fullName evidence="1">Uncharacterized protein</fullName>
    </submittedName>
</protein>
<reference evidence="1" key="2">
    <citation type="submission" date="2023-05" db="EMBL/GenBank/DDBJ databases">
        <authorList>
            <person name="Schelkunov M.I."/>
        </authorList>
    </citation>
    <scope>NUCLEOTIDE SEQUENCE</scope>
    <source>
        <strain evidence="1">Hsosn_3</strain>
        <tissue evidence="1">Leaf</tissue>
    </source>
</reference>
<dbReference type="Proteomes" id="UP001237642">
    <property type="component" value="Unassembled WGS sequence"/>
</dbReference>